<dbReference type="STRING" id="155417.A0A4Q4T263"/>
<sequence>MWWDAAQIQATVTRQFVCSHLSPEEVRILDRPLAFGGGLTDGTYWEWIDEKAKCLFLVLVDLNCPNQIFGLIDDSWGDDDLPIARDQIGRLALTATRDEKFDRRFYARQFHYLIRYLEKGSHIMYQEDDVVPLSVLDRRPGLNLNNAVDKVELPNRPGEVLSRRRIQLGTGPGLFPYEEFLYEVNLTKNIQNDHILSYFGSYTHQGFGYVLFTPAADFNLKSLLATIPAPVKSLEKQTRRNLVMNWIHCLVDTLCYIHGRGSSHGNIKPSSVLFNSKNHVFYTDLTRLSGEALAHASDKSAFDKESYDYAAPEQWYRPPTTFAGSRRSSTQTPSSSENAGFTINRGQGESSIPARAPQGSTPRLDPQAADIFSLGCVILELLGLLLKRQSKAFAAHRAAKHKTPGRGGAVPDSSFHKNIGQVESWMAGLAKDASKKAKEKEKEEDATRVFRGVAPTLQLAARMLSVAPHDRPTAREVERRIYAVLTTDCGITEPHCVHQYGSWDFGFGGLRIGGSRPADGLGDGDGDVGEPSYAITAAPRPPKRQSTGSRSEPRGWLSGSSGKDLVRGQDRDRDRDRDSETVVSYGGRSDPGPQAAQQLRPSHARSWQHEAHPGILLPAPSGVT</sequence>
<evidence type="ECO:0000259" key="2">
    <source>
        <dbReference type="PROSITE" id="PS50011"/>
    </source>
</evidence>
<dbReference type="SUPFAM" id="SSF56112">
    <property type="entry name" value="Protein kinase-like (PK-like)"/>
    <property type="match status" value="1"/>
</dbReference>
<feature type="region of interest" description="Disordered" evidence="1">
    <location>
        <begin position="518"/>
        <end position="624"/>
    </location>
</feature>
<feature type="domain" description="Protein kinase" evidence="2">
    <location>
        <begin position="134"/>
        <end position="485"/>
    </location>
</feature>
<feature type="compositionally biased region" description="Basic and acidic residues" evidence="1">
    <location>
        <begin position="564"/>
        <end position="580"/>
    </location>
</feature>
<comment type="caution">
    <text evidence="3">The sequence shown here is derived from an EMBL/GenBank/DDBJ whole genome shotgun (WGS) entry which is preliminary data.</text>
</comment>
<keyword evidence="4" id="KW-1185">Reference proteome</keyword>
<dbReference type="InterPro" id="IPR053083">
    <property type="entry name" value="TF_kinase-domain_protein"/>
</dbReference>
<reference evidence="3 4" key="1">
    <citation type="submission" date="2018-06" db="EMBL/GenBank/DDBJ databases">
        <title>Complete Genomes of Monosporascus.</title>
        <authorList>
            <person name="Robinson A.J."/>
            <person name="Natvig D.O."/>
        </authorList>
    </citation>
    <scope>NUCLEOTIDE SEQUENCE [LARGE SCALE GENOMIC DNA]</scope>
    <source>
        <strain evidence="3 4">CBS 110550</strain>
    </source>
</reference>
<dbReference type="Gene3D" id="1.10.510.10">
    <property type="entry name" value="Transferase(Phosphotransferase) domain 1"/>
    <property type="match status" value="1"/>
</dbReference>
<dbReference type="OrthoDB" id="4062651at2759"/>
<proteinExistence type="predicted"/>
<feature type="compositionally biased region" description="Low complexity" evidence="1">
    <location>
        <begin position="325"/>
        <end position="336"/>
    </location>
</feature>
<dbReference type="PANTHER" id="PTHR44305:SF24">
    <property type="entry name" value="TYROSINE-PROTEIN KINASE C03B1.5-RELATED"/>
    <property type="match status" value="1"/>
</dbReference>
<feature type="compositionally biased region" description="Polar residues" evidence="1">
    <location>
        <begin position="337"/>
        <end position="350"/>
    </location>
</feature>
<gene>
    <name evidence="3" type="ORF">DL764_007824</name>
</gene>
<dbReference type="AlphaFoldDB" id="A0A4Q4T263"/>
<dbReference type="PROSITE" id="PS50011">
    <property type="entry name" value="PROTEIN_KINASE_DOM"/>
    <property type="match status" value="1"/>
</dbReference>
<evidence type="ECO:0000313" key="4">
    <source>
        <dbReference type="Proteomes" id="UP000293360"/>
    </source>
</evidence>
<dbReference type="GO" id="GO:0004672">
    <property type="term" value="F:protein kinase activity"/>
    <property type="evidence" value="ECO:0007669"/>
    <property type="project" value="InterPro"/>
</dbReference>
<dbReference type="InterPro" id="IPR000719">
    <property type="entry name" value="Prot_kinase_dom"/>
</dbReference>
<dbReference type="SMART" id="SM00220">
    <property type="entry name" value="S_TKc"/>
    <property type="match status" value="1"/>
</dbReference>
<evidence type="ECO:0000313" key="3">
    <source>
        <dbReference type="EMBL" id="RYO94505.1"/>
    </source>
</evidence>
<dbReference type="Proteomes" id="UP000293360">
    <property type="component" value="Unassembled WGS sequence"/>
</dbReference>
<accession>A0A4Q4T263</accession>
<dbReference type="InterPro" id="IPR011009">
    <property type="entry name" value="Kinase-like_dom_sf"/>
</dbReference>
<protein>
    <recommendedName>
        <fullName evidence="2">Protein kinase domain-containing protein</fullName>
    </recommendedName>
</protein>
<name>A0A4Q4T263_9PEZI</name>
<dbReference type="GO" id="GO:0005524">
    <property type="term" value="F:ATP binding"/>
    <property type="evidence" value="ECO:0007669"/>
    <property type="project" value="InterPro"/>
</dbReference>
<organism evidence="3 4">
    <name type="scientific">Monosporascus ibericus</name>
    <dbReference type="NCBI Taxonomy" id="155417"/>
    <lineage>
        <taxon>Eukaryota</taxon>
        <taxon>Fungi</taxon>
        <taxon>Dikarya</taxon>
        <taxon>Ascomycota</taxon>
        <taxon>Pezizomycotina</taxon>
        <taxon>Sordariomycetes</taxon>
        <taxon>Xylariomycetidae</taxon>
        <taxon>Xylariales</taxon>
        <taxon>Xylariales incertae sedis</taxon>
        <taxon>Monosporascus</taxon>
    </lineage>
</organism>
<dbReference type="PANTHER" id="PTHR44305">
    <property type="entry name" value="SI:DKEY-192D15.2-RELATED"/>
    <property type="match status" value="1"/>
</dbReference>
<feature type="region of interest" description="Disordered" evidence="1">
    <location>
        <begin position="318"/>
        <end position="363"/>
    </location>
</feature>
<evidence type="ECO:0000256" key="1">
    <source>
        <dbReference type="SAM" id="MobiDB-lite"/>
    </source>
</evidence>
<dbReference type="EMBL" id="QJNU01000567">
    <property type="protein sequence ID" value="RYO94505.1"/>
    <property type="molecule type" value="Genomic_DNA"/>
</dbReference>